<accession>A0ABX8V659</accession>
<evidence type="ECO:0008006" key="4">
    <source>
        <dbReference type="Google" id="ProtNLM"/>
    </source>
</evidence>
<evidence type="ECO:0000256" key="1">
    <source>
        <dbReference type="SAM" id="SignalP"/>
    </source>
</evidence>
<name>A0ABX8V659_9FLAO</name>
<sequence length="207" mass="23381">MKHLHTLLLLFAMAITSCSTKNSNAAPETFTTASETGLAIGTITFEGEKPVNDIYRFFYEPTSGEKKFIRKNKGKVEIKARVKSEPSYTGDFNGKKSYLFVIKGAPGNYAFNQYNYLDHIGYTGMVSSSNKFAIPFTIKKGAINYVGELTYIEKAEKGTPRIVIWDKFERDITEFKKKFPNINWDMVSNKTVKKGDTGNGIIDFMEE</sequence>
<keyword evidence="1" id="KW-0732">Signal</keyword>
<gene>
    <name evidence="2" type="ORF">K1I41_12375</name>
</gene>
<dbReference type="EMBL" id="CP080429">
    <property type="protein sequence ID" value="QYJ68300.1"/>
    <property type="molecule type" value="Genomic_DNA"/>
</dbReference>
<protein>
    <recommendedName>
        <fullName evidence="4">Lipoprotein</fullName>
    </recommendedName>
</protein>
<organism evidence="2 3">
    <name type="scientific">Flavobacterium litorale</name>
    <dbReference type="NCBI Taxonomy" id="2856519"/>
    <lineage>
        <taxon>Bacteria</taxon>
        <taxon>Pseudomonadati</taxon>
        <taxon>Bacteroidota</taxon>
        <taxon>Flavobacteriia</taxon>
        <taxon>Flavobacteriales</taxon>
        <taxon>Flavobacteriaceae</taxon>
        <taxon>Flavobacterium</taxon>
    </lineage>
</organism>
<dbReference type="RefSeq" id="WP_220640643.1">
    <property type="nucleotide sequence ID" value="NZ_CP080429.1"/>
</dbReference>
<evidence type="ECO:0000313" key="3">
    <source>
        <dbReference type="Proteomes" id="UP000825381"/>
    </source>
</evidence>
<dbReference type="Proteomes" id="UP000825381">
    <property type="component" value="Chromosome"/>
</dbReference>
<feature type="chain" id="PRO_5047467567" description="Lipoprotein" evidence="1">
    <location>
        <begin position="26"/>
        <end position="207"/>
    </location>
</feature>
<dbReference type="PROSITE" id="PS51257">
    <property type="entry name" value="PROKAR_LIPOPROTEIN"/>
    <property type="match status" value="1"/>
</dbReference>
<proteinExistence type="predicted"/>
<evidence type="ECO:0000313" key="2">
    <source>
        <dbReference type="EMBL" id="QYJ68300.1"/>
    </source>
</evidence>
<feature type="signal peptide" evidence="1">
    <location>
        <begin position="1"/>
        <end position="25"/>
    </location>
</feature>
<reference evidence="2 3" key="1">
    <citation type="submission" date="2021-07" db="EMBL/GenBank/DDBJ databases">
        <title>Flavobacterium WSW3-B6 sp.nov, isolated from seaweed.</title>
        <authorList>
            <person name="Muhammad N."/>
            <person name="Ho H."/>
            <person name="Lee Y.-J."/>
            <person name="Nguyen T."/>
            <person name="Ho J."/>
            <person name="Kim S.-G."/>
        </authorList>
    </citation>
    <scope>NUCLEOTIDE SEQUENCE [LARGE SCALE GENOMIC DNA]</scope>
    <source>
        <strain evidence="2 3">WSW3-B6</strain>
    </source>
</reference>
<keyword evidence="3" id="KW-1185">Reference proteome</keyword>